<organism evidence="1 2">
    <name type="scientific">Rhinolophus ferrumequinum</name>
    <name type="common">Greater horseshoe bat</name>
    <dbReference type="NCBI Taxonomy" id="59479"/>
    <lineage>
        <taxon>Eukaryota</taxon>
        <taxon>Metazoa</taxon>
        <taxon>Chordata</taxon>
        <taxon>Craniata</taxon>
        <taxon>Vertebrata</taxon>
        <taxon>Euteleostomi</taxon>
        <taxon>Mammalia</taxon>
        <taxon>Eutheria</taxon>
        <taxon>Laurasiatheria</taxon>
        <taxon>Chiroptera</taxon>
        <taxon>Yinpterochiroptera</taxon>
        <taxon>Rhinolophoidea</taxon>
        <taxon>Rhinolophidae</taxon>
        <taxon>Rhinolophinae</taxon>
        <taxon>Rhinolophus</taxon>
    </lineage>
</organism>
<protein>
    <submittedName>
        <fullName evidence="1">Uncharacterized protein</fullName>
    </submittedName>
</protein>
<comment type="caution">
    <text evidence="1">The sequence shown here is derived from an EMBL/GenBank/DDBJ whole genome shotgun (WGS) entry which is preliminary data.</text>
</comment>
<sequence length="126" mass="14117">MNESPLSALDALVFSPWDSRPNLSCIWSGVSSTGSSATFADEYSETTLWCVRAWLLKECSGGDQATFFHWPSACMKPRLCVQSPYHWTCLPDSVSVLPLHWLCRCSLRVTLSRPSELLSHRHQEGA</sequence>
<reference evidence="1 2" key="1">
    <citation type="journal article" date="2020" name="Nature">
        <title>Six reference-quality genomes reveal evolution of bat adaptations.</title>
        <authorList>
            <person name="Jebb D."/>
            <person name="Huang Z."/>
            <person name="Pippel M."/>
            <person name="Hughes G.M."/>
            <person name="Lavrichenko K."/>
            <person name="Devanna P."/>
            <person name="Winkler S."/>
            <person name="Jermiin L.S."/>
            <person name="Skirmuntt E.C."/>
            <person name="Katzourakis A."/>
            <person name="Burkitt-Gray L."/>
            <person name="Ray D.A."/>
            <person name="Sullivan K.A.M."/>
            <person name="Roscito J.G."/>
            <person name="Kirilenko B.M."/>
            <person name="Davalos L.M."/>
            <person name="Corthals A.P."/>
            <person name="Power M.L."/>
            <person name="Jones G."/>
            <person name="Ransome R.D."/>
            <person name="Dechmann D.K.N."/>
            <person name="Locatelli A.G."/>
            <person name="Puechmaille S.J."/>
            <person name="Fedrigo O."/>
            <person name="Jarvis E.D."/>
            <person name="Hiller M."/>
            <person name="Vernes S.C."/>
            <person name="Myers E.W."/>
            <person name="Teeling E.C."/>
        </authorList>
    </citation>
    <scope>NUCLEOTIDE SEQUENCE [LARGE SCALE GENOMIC DNA]</scope>
    <source>
        <strain evidence="1">MRhiFer1</strain>
        <tissue evidence="1">Lung</tissue>
    </source>
</reference>
<evidence type="ECO:0000313" key="1">
    <source>
        <dbReference type="EMBL" id="KAF6302989.1"/>
    </source>
</evidence>
<dbReference type="EMBL" id="JACAGC010000018">
    <property type="protein sequence ID" value="KAF6302989.1"/>
    <property type="molecule type" value="Genomic_DNA"/>
</dbReference>
<proteinExistence type="predicted"/>
<gene>
    <name evidence="1" type="ORF">mRhiFer1_008726</name>
</gene>
<name>A0A7J7TQG3_RHIFE</name>
<evidence type="ECO:0000313" key="2">
    <source>
        <dbReference type="Proteomes" id="UP000585614"/>
    </source>
</evidence>
<accession>A0A7J7TQG3</accession>
<dbReference type="AlphaFoldDB" id="A0A7J7TQG3"/>
<dbReference type="Proteomes" id="UP000585614">
    <property type="component" value="Unassembled WGS sequence"/>
</dbReference>